<keyword evidence="1" id="KW-0805">Transcription regulation</keyword>
<keyword evidence="2" id="KW-0731">Sigma factor</keyword>
<dbReference type="InterPro" id="IPR036388">
    <property type="entry name" value="WH-like_DNA-bd_sf"/>
</dbReference>
<gene>
    <name evidence="6" type="ORF">ACFO0B_06695</name>
</gene>
<keyword evidence="4" id="KW-0804">Transcription</keyword>
<dbReference type="PANTHER" id="PTHR30385">
    <property type="entry name" value="SIGMA FACTOR F FLAGELLAR"/>
    <property type="match status" value="1"/>
</dbReference>
<accession>A0ABV8DNY3</accession>
<feature type="domain" description="RNA polymerase sigma-70 region 4" evidence="5">
    <location>
        <begin position="6"/>
        <end position="55"/>
    </location>
</feature>
<dbReference type="Proteomes" id="UP001595696">
    <property type="component" value="Unassembled WGS sequence"/>
</dbReference>
<dbReference type="RefSeq" id="WP_378611430.1">
    <property type="nucleotide sequence ID" value="NZ_JBHSAX010000006.1"/>
</dbReference>
<dbReference type="PANTHER" id="PTHR30385:SF4">
    <property type="entry name" value="RNA POLYMERASE SIGMA-E FACTOR"/>
    <property type="match status" value="1"/>
</dbReference>
<sequence length="68" mass="7477">MAVGPLLRELPHRERRVLVMRFGEGLTQGQIAQRVGCSQMHISRILSRTLATLRERALAEPGAATVVA</sequence>
<comment type="caution">
    <text evidence="6">The sequence shown here is derived from an EMBL/GenBank/DDBJ whole genome shotgun (WGS) entry which is preliminary data.</text>
</comment>
<dbReference type="SUPFAM" id="SSF88659">
    <property type="entry name" value="Sigma3 and sigma4 domains of RNA polymerase sigma factors"/>
    <property type="match status" value="1"/>
</dbReference>
<evidence type="ECO:0000313" key="7">
    <source>
        <dbReference type="Proteomes" id="UP001595696"/>
    </source>
</evidence>
<reference evidence="7" key="1">
    <citation type="journal article" date="2019" name="Int. J. Syst. Evol. Microbiol.">
        <title>The Global Catalogue of Microorganisms (GCM) 10K type strain sequencing project: providing services to taxonomists for standard genome sequencing and annotation.</title>
        <authorList>
            <consortium name="The Broad Institute Genomics Platform"/>
            <consortium name="The Broad Institute Genome Sequencing Center for Infectious Disease"/>
            <person name="Wu L."/>
            <person name="Ma J."/>
        </authorList>
    </citation>
    <scope>NUCLEOTIDE SEQUENCE [LARGE SCALE GENOMIC DNA]</scope>
    <source>
        <strain evidence="7">CGMCC 4.7330</strain>
    </source>
</reference>
<proteinExistence type="predicted"/>
<dbReference type="Gene3D" id="1.10.10.10">
    <property type="entry name" value="Winged helix-like DNA-binding domain superfamily/Winged helix DNA-binding domain"/>
    <property type="match status" value="1"/>
</dbReference>
<organism evidence="6 7">
    <name type="scientific">Nocardia jiangsuensis</name>
    <dbReference type="NCBI Taxonomy" id="1691563"/>
    <lineage>
        <taxon>Bacteria</taxon>
        <taxon>Bacillati</taxon>
        <taxon>Actinomycetota</taxon>
        <taxon>Actinomycetes</taxon>
        <taxon>Mycobacteriales</taxon>
        <taxon>Nocardiaceae</taxon>
        <taxon>Nocardia</taxon>
    </lineage>
</organism>
<dbReference type="InterPro" id="IPR014284">
    <property type="entry name" value="RNA_pol_sigma-70_dom"/>
</dbReference>
<evidence type="ECO:0000313" key="6">
    <source>
        <dbReference type="EMBL" id="MFC3961673.1"/>
    </source>
</evidence>
<evidence type="ECO:0000256" key="3">
    <source>
        <dbReference type="ARBA" id="ARBA00023125"/>
    </source>
</evidence>
<dbReference type="Pfam" id="PF04545">
    <property type="entry name" value="Sigma70_r4"/>
    <property type="match status" value="1"/>
</dbReference>
<dbReference type="CDD" id="cd06171">
    <property type="entry name" value="Sigma70_r4"/>
    <property type="match status" value="1"/>
</dbReference>
<evidence type="ECO:0000256" key="2">
    <source>
        <dbReference type="ARBA" id="ARBA00023082"/>
    </source>
</evidence>
<keyword evidence="3" id="KW-0238">DNA-binding</keyword>
<evidence type="ECO:0000256" key="1">
    <source>
        <dbReference type="ARBA" id="ARBA00023015"/>
    </source>
</evidence>
<dbReference type="NCBIfam" id="TIGR02937">
    <property type="entry name" value="sigma70-ECF"/>
    <property type="match status" value="1"/>
</dbReference>
<protein>
    <submittedName>
        <fullName evidence="6">Sigma-70 family RNA polymerase sigma factor</fullName>
    </submittedName>
</protein>
<evidence type="ECO:0000256" key="4">
    <source>
        <dbReference type="ARBA" id="ARBA00023163"/>
    </source>
</evidence>
<dbReference type="InterPro" id="IPR013324">
    <property type="entry name" value="RNA_pol_sigma_r3/r4-like"/>
</dbReference>
<dbReference type="InterPro" id="IPR007630">
    <property type="entry name" value="RNA_pol_sigma70_r4"/>
</dbReference>
<keyword evidence="7" id="KW-1185">Reference proteome</keyword>
<evidence type="ECO:0000259" key="5">
    <source>
        <dbReference type="Pfam" id="PF04545"/>
    </source>
</evidence>
<name>A0ABV8DNY3_9NOCA</name>
<dbReference type="EMBL" id="JBHSAX010000006">
    <property type="protein sequence ID" value="MFC3961673.1"/>
    <property type="molecule type" value="Genomic_DNA"/>
</dbReference>